<protein>
    <recommendedName>
        <fullName evidence="2">Anti-sigma factor antagonist</fullName>
    </recommendedName>
</protein>
<dbReference type="PANTHER" id="PTHR33495">
    <property type="entry name" value="ANTI-SIGMA FACTOR ANTAGONIST TM_1081-RELATED-RELATED"/>
    <property type="match status" value="1"/>
</dbReference>
<evidence type="ECO:0000256" key="1">
    <source>
        <dbReference type="ARBA" id="ARBA00009013"/>
    </source>
</evidence>
<dbReference type="PROSITE" id="PS50801">
    <property type="entry name" value="STAS"/>
    <property type="match status" value="1"/>
</dbReference>
<feature type="domain" description="STAS" evidence="3">
    <location>
        <begin position="36"/>
        <end position="134"/>
    </location>
</feature>
<dbReference type="KEGG" id="nyu:D7D52_15675"/>
<dbReference type="SUPFAM" id="SSF52091">
    <property type="entry name" value="SpoIIaa-like"/>
    <property type="match status" value="1"/>
</dbReference>
<dbReference type="InterPro" id="IPR002645">
    <property type="entry name" value="STAS_dom"/>
</dbReference>
<proteinExistence type="inferred from homology"/>
<dbReference type="Pfam" id="PF01740">
    <property type="entry name" value="STAS"/>
    <property type="match status" value="1"/>
</dbReference>
<gene>
    <name evidence="4" type="ORF">D7D52_15675</name>
</gene>
<dbReference type="OrthoDB" id="3576811at2"/>
<dbReference type="Proteomes" id="UP000267164">
    <property type="component" value="Chromosome"/>
</dbReference>
<dbReference type="EMBL" id="CP032568">
    <property type="protein sequence ID" value="AYF75062.1"/>
    <property type="molecule type" value="Genomic_DNA"/>
</dbReference>
<organism evidence="4 5">
    <name type="scientific">Nocardia yunnanensis</name>
    <dbReference type="NCBI Taxonomy" id="2382165"/>
    <lineage>
        <taxon>Bacteria</taxon>
        <taxon>Bacillati</taxon>
        <taxon>Actinomycetota</taxon>
        <taxon>Actinomycetes</taxon>
        <taxon>Mycobacteriales</taxon>
        <taxon>Nocardiaceae</taxon>
        <taxon>Nocardia</taxon>
    </lineage>
</organism>
<evidence type="ECO:0000313" key="5">
    <source>
        <dbReference type="Proteomes" id="UP000267164"/>
    </source>
</evidence>
<dbReference type="Gene3D" id="3.30.750.24">
    <property type="entry name" value="STAS domain"/>
    <property type="match status" value="1"/>
</dbReference>
<evidence type="ECO:0000256" key="2">
    <source>
        <dbReference type="RuleBase" id="RU003749"/>
    </source>
</evidence>
<dbReference type="InterPro" id="IPR036513">
    <property type="entry name" value="STAS_dom_sf"/>
</dbReference>
<evidence type="ECO:0000313" key="4">
    <source>
        <dbReference type="EMBL" id="AYF75062.1"/>
    </source>
</evidence>
<dbReference type="PANTHER" id="PTHR33495:SF13">
    <property type="entry name" value="ANTI-SIGMA-F FACTOR ANTAGONIST RSFB"/>
    <property type="match status" value="1"/>
</dbReference>
<comment type="similarity">
    <text evidence="1 2">Belongs to the anti-sigma-factor antagonist family.</text>
</comment>
<dbReference type="InterPro" id="IPR003658">
    <property type="entry name" value="Anti-sigma_ant"/>
</dbReference>
<dbReference type="CDD" id="cd07043">
    <property type="entry name" value="STAS_anti-anti-sigma_factors"/>
    <property type="match status" value="1"/>
</dbReference>
<keyword evidence="5" id="KW-1185">Reference proteome</keyword>
<evidence type="ECO:0000259" key="3">
    <source>
        <dbReference type="PROSITE" id="PS50801"/>
    </source>
</evidence>
<dbReference type="NCBIfam" id="TIGR00377">
    <property type="entry name" value="ant_ant_sig"/>
    <property type="match status" value="1"/>
</dbReference>
<sequence length="134" mass="14715">MGYAPRVDRMDQRDLRVLGCLESSLRVSWDARGDDVVVRVAGEIDLSTAGVLDSALRRAMTAAVPGTRLIVDLNEVEFLGVTGLRKLRTACEECRRCEVVLMVVAANEEVTHPVHALGMETVLELRAQLPESRA</sequence>
<reference evidence="4 5" key="1">
    <citation type="submission" date="2018-09" db="EMBL/GenBank/DDBJ databases">
        <title>Nocardia yunnanensis sp. nov., an actinomycete isolated from a soil sample.</title>
        <authorList>
            <person name="Zhang J."/>
        </authorList>
    </citation>
    <scope>NUCLEOTIDE SEQUENCE [LARGE SCALE GENOMIC DNA]</scope>
    <source>
        <strain evidence="4 5">CFHS0054</strain>
    </source>
</reference>
<dbReference type="AlphaFoldDB" id="A0A386ZB38"/>
<dbReference type="GO" id="GO:0043856">
    <property type="term" value="F:anti-sigma factor antagonist activity"/>
    <property type="evidence" value="ECO:0007669"/>
    <property type="project" value="InterPro"/>
</dbReference>
<name>A0A386ZB38_9NOCA</name>
<accession>A0A386ZB38</accession>